<dbReference type="GO" id="GO:0004850">
    <property type="term" value="F:uridine phosphorylase activity"/>
    <property type="evidence" value="ECO:0007669"/>
    <property type="project" value="UniProtKB-EC"/>
</dbReference>
<protein>
    <recommendedName>
        <fullName evidence="2">Uridine phosphorylase</fullName>
        <ecNumber evidence="1">2.4.2.3</ecNumber>
    </recommendedName>
</protein>
<name>A0A9D1UGB9_9BACT</name>
<evidence type="ECO:0000259" key="4">
    <source>
        <dbReference type="Pfam" id="PF01048"/>
    </source>
</evidence>
<evidence type="ECO:0000256" key="3">
    <source>
        <dbReference type="ARBA" id="ARBA00048447"/>
    </source>
</evidence>
<gene>
    <name evidence="5" type="ORF">IAC47_00810</name>
</gene>
<dbReference type="SUPFAM" id="SSF53167">
    <property type="entry name" value="Purine and uridine phosphorylases"/>
    <property type="match status" value="1"/>
</dbReference>
<dbReference type="Proteomes" id="UP000824267">
    <property type="component" value="Unassembled WGS sequence"/>
</dbReference>
<dbReference type="InterPro" id="IPR000845">
    <property type="entry name" value="Nucleoside_phosphorylase_d"/>
</dbReference>
<sequence length="291" mass="32790">MDCNKKLTASELVLTPEGNLYHINLSDKDLSENIILVGDPSRVQNVASFFDKRIHSSSNREMVSCKGCFKGKEVTVLSTGMGVDNIDIVVTELDACANINLKTREIKPVHRTLNIIRLGTCGSLQKDISVNEYIASKYVIGIDGIMYFYKNKEGVLNREIADDFIQHMNWNESLPRPYAVECSNDLMDRIAFDMHKGITITAPGFYGPQGRNIRLDLADNTINDRLKNFSYNNIKTTNYEMETSSLYALGKNLGHNVLTICTVIANREKGEFAEDYHPAINRLIETVLNRL</sequence>
<dbReference type="GO" id="GO:0006152">
    <property type="term" value="P:purine nucleoside catabolic process"/>
    <property type="evidence" value="ECO:0007669"/>
    <property type="project" value="TreeGrafter"/>
</dbReference>
<feature type="domain" description="Nucleoside phosphorylase" evidence="4">
    <location>
        <begin position="34"/>
        <end position="286"/>
    </location>
</feature>
<dbReference type="GO" id="GO:0005829">
    <property type="term" value="C:cytosol"/>
    <property type="evidence" value="ECO:0007669"/>
    <property type="project" value="TreeGrafter"/>
</dbReference>
<dbReference type="PANTHER" id="PTHR43691">
    <property type="entry name" value="URIDINE PHOSPHORYLASE"/>
    <property type="match status" value="1"/>
</dbReference>
<dbReference type="PANTHER" id="PTHR43691:SF11">
    <property type="entry name" value="FI09636P-RELATED"/>
    <property type="match status" value="1"/>
</dbReference>
<dbReference type="AlphaFoldDB" id="A0A9D1UGB9"/>
<reference evidence="5" key="2">
    <citation type="submission" date="2021-04" db="EMBL/GenBank/DDBJ databases">
        <authorList>
            <person name="Gilroy R."/>
        </authorList>
    </citation>
    <scope>NUCLEOTIDE SEQUENCE</scope>
    <source>
        <strain evidence="5">Gambia16-930</strain>
    </source>
</reference>
<organism evidence="5 6">
    <name type="scientific">Candidatus Onthomorpha intestinigallinarum</name>
    <dbReference type="NCBI Taxonomy" id="2840880"/>
    <lineage>
        <taxon>Bacteria</taxon>
        <taxon>Pseudomonadati</taxon>
        <taxon>Bacteroidota</taxon>
        <taxon>Bacteroidia</taxon>
        <taxon>Bacteroidales</taxon>
        <taxon>Candidatus Onthomorpha</taxon>
    </lineage>
</organism>
<dbReference type="EMBL" id="DXGG01000030">
    <property type="protein sequence ID" value="HIW86804.1"/>
    <property type="molecule type" value="Genomic_DNA"/>
</dbReference>
<comment type="caution">
    <text evidence="5">The sequence shown here is derived from an EMBL/GenBank/DDBJ whole genome shotgun (WGS) entry which is preliminary data.</text>
</comment>
<evidence type="ECO:0000313" key="5">
    <source>
        <dbReference type="EMBL" id="HIW86804.1"/>
    </source>
</evidence>
<dbReference type="EC" id="2.4.2.3" evidence="1"/>
<reference evidence="5" key="1">
    <citation type="journal article" date="2021" name="PeerJ">
        <title>Extensive microbial diversity within the chicken gut microbiome revealed by metagenomics and culture.</title>
        <authorList>
            <person name="Gilroy R."/>
            <person name="Ravi A."/>
            <person name="Getino M."/>
            <person name="Pursley I."/>
            <person name="Horton D.L."/>
            <person name="Alikhan N.F."/>
            <person name="Baker D."/>
            <person name="Gharbi K."/>
            <person name="Hall N."/>
            <person name="Watson M."/>
            <person name="Adriaenssens E.M."/>
            <person name="Foster-Nyarko E."/>
            <person name="Jarju S."/>
            <person name="Secka A."/>
            <person name="Antonio M."/>
            <person name="Oren A."/>
            <person name="Chaudhuri R.R."/>
            <person name="La Ragione R."/>
            <person name="Hildebrand F."/>
            <person name="Pallen M.J."/>
        </authorList>
    </citation>
    <scope>NUCLEOTIDE SEQUENCE</scope>
    <source>
        <strain evidence="5">Gambia16-930</strain>
    </source>
</reference>
<dbReference type="Pfam" id="PF01048">
    <property type="entry name" value="PNP_UDP_1"/>
    <property type="match status" value="1"/>
</dbReference>
<dbReference type="Gene3D" id="3.40.50.1580">
    <property type="entry name" value="Nucleoside phosphorylase domain"/>
    <property type="match status" value="1"/>
</dbReference>
<dbReference type="GO" id="GO:0004731">
    <property type="term" value="F:purine-nucleoside phosphorylase activity"/>
    <property type="evidence" value="ECO:0007669"/>
    <property type="project" value="TreeGrafter"/>
</dbReference>
<comment type="catalytic activity">
    <reaction evidence="3">
        <text>uridine + phosphate = alpha-D-ribose 1-phosphate + uracil</text>
        <dbReference type="Rhea" id="RHEA:24388"/>
        <dbReference type="ChEBI" id="CHEBI:16704"/>
        <dbReference type="ChEBI" id="CHEBI:17568"/>
        <dbReference type="ChEBI" id="CHEBI:43474"/>
        <dbReference type="ChEBI" id="CHEBI:57720"/>
        <dbReference type="EC" id="2.4.2.3"/>
    </reaction>
</comment>
<evidence type="ECO:0000256" key="1">
    <source>
        <dbReference type="ARBA" id="ARBA00011888"/>
    </source>
</evidence>
<evidence type="ECO:0000256" key="2">
    <source>
        <dbReference type="ARBA" id="ARBA00021980"/>
    </source>
</evidence>
<evidence type="ECO:0000313" key="6">
    <source>
        <dbReference type="Proteomes" id="UP000824267"/>
    </source>
</evidence>
<accession>A0A9D1UGB9</accession>
<dbReference type="InterPro" id="IPR035994">
    <property type="entry name" value="Nucleoside_phosphorylase_sf"/>
</dbReference>
<proteinExistence type="predicted"/>
<dbReference type="CDD" id="cd00436">
    <property type="entry name" value="UP_TbUP-like"/>
    <property type="match status" value="1"/>
</dbReference>